<dbReference type="STRING" id="279824.SAMN03080617_04290"/>
<protein>
    <submittedName>
        <fullName evidence="1">Uncharacterized protein</fullName>
    </submittedName>
</protein>
<proteinExistence type="predicted"/>
<evidence type="ECO:0000313" key="1">
    <source>
        <dbReference type="EMBL" id="SDA96801.1"/>
    </source>
</evidence>
<accession>A0A1G5ZPN7</accession>
<dbReference type="OrthoDB" id="1030692at2"/>
<gene>
    <name evidence="1" type="ORF">SAMN03080617_04290</name>
</gene>
<name>A0A1G5ZPN7_9BACT</name>
<dbReference type="RefSeq" id="WP_092735012.1">
    <property type="nucleotide sequence ID" value="NZ_FMXE01000054.1"/>
</dbReference>
<evidence type="ECO:0000313" key="2">
    <source>
        <dbReference type="Proteomes" id="UP000198756"/>
    </source>
</evidence>
<dbReference type="AlphaFoldDB" id="A0A1G5ZPN7"/>
<dbReference type="Proteomes" id="UP000198756">
    <property type="component" value="Unassembled WGS sequence"/>
</dbReference>
<keyword evidence="2" id="KW-1185">Reference proteome</keyword>
<dbReference type="EMBL" id="FMXE01000054">
    <property type="protein sequence ID" value="SDA96801.1"/>
    <property type="molecule type" value="Genomic_DNA"/>
</dbReference>
<reference evidence="2" key="1">
    <citation type="submission" date="2016-10" db="EMBL/GenBank/DDBJ databases">
        <authorList>
            <person name="Varghese N."/>
            <person name="Submissions S."/>
        </authorList>
    </citation>
    <scope>NUCLEOTIDE SEQUENCE [LARGE SCALE GENOMIC DNA]</scope>
    <source>
        <strain evidence="2">DSM 22703</strain>
    </source>
</reference>
<sequence length="160" mass="18150">MINFFDPSCQEAPRPESEFGICDGNPFAFTTTTNPDGWIAKVENKSGLPVVLTAIDGCVIKGNQLVGQRRCDCLLTTAHHLYFVELKEELKSWKSGAIEQLISTIEIFLKSHAVVNFKHKKAFACNRKSPRFQEIDHELNYKVFRKYGFRIDAQANVVLI</sequence>
<organism evidence="1 2">
    <name type="scientific">Algoriphagus alkaliphilus</name>
    <dbReference type="NCBI Taxonomy" id="279824"/>
    <lineage>
        <taxon>Bacteria</taxon>
        <taxon>Pseudomonadati</taxon>
        <taxon>Bacteroidota</taxon>
        <taxon>Cytophagia</taxon>
        <taxon>Cytophagales</taxon>
        <taxon>Cyclobacteriaceae</taxon>
        <taxon>Algoriphagus</taxon>
    </lineage>
</organism>